<evidence type="ECO:0000256" key="1">
    <source>
        <dbReference type="SAM" id="Phobius"/>
    </source>
</evidence>
<feature type="transmembrane region" description="Helical" evidence="1">
    <location>
        <begin position="48"/>
        <end position="69"/>
    </location>
</feature>
<comment type="caution">
    <text evidence="2">The sequence shown here is derived from an EMBL/GenBank/DDBJ whole genome shotgun (WGS) entry which is preliminary data.</text>
</comment>
<evidence type="ECO:0000313" key="2">
    <source>
        <dbReference type="EMBL" id="TXL73059.1"/>
    </source>
</evidence>
<keyword evidence="1" id="KW-0812">Transmembrane</keyword>
<protein>
    <submittedName>
        <fullName evidence="2">Uncharacterized protein</fullName>
    </submittedName>
</protein>
<keyword evidence="3" id="KW-1185">Reference proteome</keyword>
<feature type="transmembrane region" description="Helical" evidence="1">
    <location>
        <begin position="19"/>
        <end position="36"/>
    </location>
</feature>
<dbReference type="EMBL" id="VDUZ01000028">
    <property type="protein sequence ID" value="TXL73059.1"/>
    <property type="molecule type" value="Genomic_DNA"/>
</dbReference>
<proteinExistence type="predicted"/>
<dbReference type="RefSeq" id="WP_178133715.1">
    <property type="nucleotide sequence ID" value="NZ_VDUZ01000028.1"/>
</dbReference>
<accession>A0A5C8PI82</accession>
<keyword evidence="1" id="KW-0472">Membrane</keyword>
<dbReference type="AlphaFoldDB" id="A0A5C8PI82"/>
<gene>
    <name evidence="2" type="ORF">FHP25_22965</name>
</gene>
<evidence type="ECO:0000313" key="3">
    <source>
        <dbReference type="Proteomes" id="UP000321638"/>
    </source>
</evidence>
<sequence length="160" mass="17625">MRDSGTDLVVDDHPTFDRWVGLFNCVIAGACAAIAIDHYRPGGELRDVFLLLIVPFAILIAALGLWRALARPDTFLHVDGAHGVVRLVRRTVLRRTDRRWPAAEVVRFVRAQRPGRDGEPAYRLRIDLADGTTLPASTLWLTDSAAIDGVIARAHALLGK</sequence>
<name>A0A5C8PI82_9HYPH</name>
<reference evidence="2 3" key="1">
    <citation type="submission" date="2019-06" db="EMBL/GenBank/DDBJ databases">
        <title>New taxonomy in bacterial strain CC-CFT640, isolated from vineyard.</title>
        <authorList>
            <person name="Lin S.-Y."/>
            <person name="Tsai C.-F."/>
            <person name="Young C.-C."/>
        </authorList>
    </citation>
    <scope>NUCLEOTIDE SEQUENCE [LARGE SCALE GENOMIC DNA]</scope>
    <source>
        <strain evidence="2 3">CC-CFT640</strain>
    </source>
</reference>
<organism evidence="2 3">
    <name type="scientific">Vineibacter terrae</name>
    <dbReference type="NCBI Taxonomy" id="2586908"/>
    <lineage>
        <taxon>Bacteria</taxon>
        <taxon>Pseudomonadati</taxon>
        <taxon>Pseudomonadota</taxon>
        <taxon>Alphaproteobacteria</taxon>
        <taxon>Hyphomicrobiales</taxon>
        <taxon>Vineibacter</taxon>
    </lineage>
</organism>
<dbReference type="Proteomes" id="UP000321638">
    <property type="component" value="Unassembled WGS sequence"/>
</dbReference>
<dbReference type="PROSITE" id="PS51257">
    <property type="entry name" value="PROKAR_LIPOPROTEIN"/>
    <property type="match status" value="1"/>
</dbReference>
<keyword evidence="1" id="KW-1133">Transmembrane helix</keyword>